<keyword evidence="3" id="KW-0472">Membrane</keyword>
<dbReference type="EMBL" id="KZ805304">
    <property type="protein sequence ID" value="PVI07454.1"/>
    <property type="molecule type" value="Genomic_DNA"/>
</dbReference>
<proteinExistence type="predicted"/>
<reference evidence="4 5" key="1">
    <citation type="journal article" date="2018" name="Sci. Rep.">
        <title>Comparative genomics provides insights into the lifestyle and reveals functional heterogeneity of dark septate endophytic fungi.</title>
        <authorList>
            <person name="Knapp D.G."/>
            <person name="Nemeth J.B."/>
            <person name="Barry K."/>
            <person name="Hainaut M."/>
            <person name="Henrissat B."/>
            <person name="Johnson J."/>
            <person name="Kuo A."/>
            <person name="Lim J.H.P."/>
            <person name="Lipzen A."/>
            <person name="Nolan M."/>
            <person name="Ohm R.A."/>
            <person name="Tamas L."/>
            <person name="Grigoriev I.V."/>
            <person name="Spatafora J.W."/>
            <person name="Nagy L.G."/>
            <person name="Kovacs G.M."/>
        </authorList>
    </citation>
    <scope>NUCLEOTIDE SEQUENCE [LARGE SCALE GENOMIC DNA]</scope>
    <source>
        <strain evidence="4 5">DSE2036</strain>
    </source>
</reference>
<keyword evidence="1" id="KW-0175">Coiled coil</keyword>
<keyword evidence="5" id="KW-1185">Reference proteome</keyword>
<feature type="region of interest" description="Disordered" evidence="2">
    <location>
        <begin position="328"/>
        <end position="354"/>
    </location>
</feature>
<feature type="coiled-coil region" evidence="1">
    <location>
        <begin position="390"/>
        <end position="417"/>
    </location>
</feature>
<dbReference type="Proteomes" id="UP000244855">
    <property type="component" value="Unassembled WGS sequence"/>
</dbReference>
<evidence type="ECO:0000256" key="3">
    <source>
        <dbReference type="SAM" id="Phobius"/>
    </source>
</evidence>
<gene>
    <name evidence="4" type="ORF">DM02DRAFT_666777</name>
</gene>
<feature type="compositionally biased region" description="Basic and acidic residues" evidence="2">
    <location>
        <begin position="178"/>
        <end position="205"/>
    </location>
</feature>
<protein>
    <submittedName>
        <fullName evidence="4">Uncharacterized protein</fullName>
    </submittedName>
</protein>
<evidence type="ECO:0000313" key="4">
    <source>
        <dbReference type="EMBL" id="PVI07454.1"/>
    </source>
</evidence>
<dbReference type="AlphaFoldDB" id="A0A2V1ECQ2"/>
<keyword evidence="3" id="KW-0812">Transmembrane</keyword>
<evidence type="ECO:0000256" key="1">
    <source>
        <dbReference type="SAM" id="Coils"/>
    </source>
</evidence>
<dbReference type="OrthoDB" id="412109at2759"/>
<evidence type="ECO:0000313" key="5">
    <source>
        <dbReference type="Proteomes" id="UP000244855"/>
    </source>
</evidence>
<feature type="transmembrane region" description="Helical" evidence="3">
    <location>
        <begin position="32"/>
        <end position="55"/>
    </location>
</feature>
<keyword evidence="3" id="KW-1133">Transmembrane helix</keyword>
<sequence>MPLASRISNVGSFFRQKVSALATRAISLLRSLFLVLVRVTLLVLQISSIALNWLVPKLFDELLLRLISHLVQADRIGDHRIEIYKVARSWVRFFLAGCIGVRCLRSLAKIFSGKTCSEWRWFCCAMTVPYDVVRGWLGASRTQPGPRDVKAAQDTPEVQECGGSTGEAEDQGQGGAGKRAEEVAQREARSTEREAELDRREGQIAEKEAELAQRGAQLTKEKVGEFSQWEAQLTKKQAELRQRGEEIAEKEADLAQREARFAELGQRGKEVVEKEAGLAQREARLAKKQAELDQRGGEVTKKQAELAQREAQCTQKHAELDQRELEVARREKESMEQEGVIEDDELKGREDDPNYEWSDCGQYGRYVPIFLKYVDGKWEYEKEKPKPRTKVPLLEQIRRLKIERRDLEKELMQCHIEEQEGLEAGRALVVKLEKDLADSQSLNAAAVK</sequence>
<organism evidence="4 5">
    <name type="scientific">Periconia macrospinosa</name>
    <dbReference type="NCBI Taxonomy" id="97972"/>
    <lineage>
        <taxon>Eukaryota</taxon>
        <taxon>Fungi</taxon>
        <taxon>Dikarya</taxon>
        <taxon>Ascomycota</taxon>
        <taxon>Pezizomycotina</taxon>
        <taxon>Dothideomycetes</taxon>
        <taxon>Pleosporomycetidae</taxon>
        <taxon>Pleosporales</taxon>
        <taxon>Massarineae</taxon>
        <taxon>Periconiaceae</taxon>
        <taxon>Periconia</taxon>
    </lineage>
</organism>
<accession>A0A2V1ECQ2</accession>
<feature type="region of interest" description="Disordered" evidence="2">
    <location>
        <begin position="142"/>
        <end position="205"/>
    </location>
</feature>
<name>A0A2V1ECQ2_9PLEO</name>
<evidence type="ECO:0000256" key="2">
    <source>
        <dbReference type="SAM" id="MobiDB-lite"/>
    </source>
</evidence>